<dbReference type="Pfam" id="PF00535">
    <property type="entry name" value="Glycos_transf_2"/>
    <property type="match status" value="1"/>
</dbReference>
<dbReference type="PANTHER" id="PTHR43179:SF7">
    <property type="entry name" value="RHAMNOSYLTRANSFERASE WBBL"/>
    <property type="match status" value="1"/>
</dbReference>
<proteinExistence type="predicted"/>
<evidence type="ECO:0000259" key="1">
    <source>
        <dbReference type="Pfam" id="PF00535"/>
    </source>
</evidence>
<dbReference type="InterPro" id="IPR029044">
    <property type="entry name" value="Nucleotide-diphossugar_trans"/>
</dbReference>
<dbReference type="InterPro" id="IPR001173">
    <property type="entry name" value="Glyco_trans_2-like"/>
</dbReference>
<dbReference type="SUPFAM" id="SSF53448">
    <property type="entry name" value="Nucleotide-diphospho-sugar transferases"/>
    <property type="match status" value="1"/>
</dbReference>
<organism evidence="2 3">
    <name type="scientific">Methylobacterium organophilum</name>
    <dbReference type="NCBI Taxonomy" id="410"/>
    <lineage>
        <taxon>Bacteria</taxon>
        <taxon>Pseudomonadati</taxon>
        <taxon>Pseudomonadota</taxon>
        <taxon>Alphaproteobacteria</taxon>
        <taxon>Hyphomicrobiales</taxon>
        <taxon>Methylobacteriaceae</taxon>
        <taxon>Methylobacterium</taxon>
    </lineage>
</organism>
<protein>
    <submittedName>
        <fullName evidence="2">N-acetylglucosaminyl-diphospho-decaprenol L-rhamnosyltransferase</fullName>
    </submittedName>
</protein>
<dbReference type="RefSeq" id="WP_238314708.1">
    <property type="nucleotide sequence ID" value="NZ_BPQV01000018.1"/>
</dbReference>
<evidence type="ECO:0000313" key="3">
    <source>
        <dbReference type="Proteomes" id="UP001055156"/>
    </source>
</evidence>
<dbReference type="EMBL" id="BPQV01000018">
    <property type="protein sequence ID" value="GJE29666.1"/>
    <property type="molecule type" value="Genomic_DNA"/>
</dbReference>
<reference evidence="2" key="2">
    <citation type="submission" date="2021-08" db="EMBL/GenBank/DDBJ databases">
        <authorList>
            <person name="Tani A."/>
            <person name="Ola A."/>
            <person name="Ogura Y."/>
            <person name="Katsura K."/>
            <person name="Hayashi T."/>
        </authorList>
    </citation>
    <scope>NUCLEOTIDE SEQUENCE</scope>
    <source>
        <strain evidence="2">NBRC 15689</strain>
    </source>
</reference>
<feature type="domain" description="Glycosyltransferase 2-like" evidence="1">
    <location>
        <begin position="8"/>
        <end position="152"/>
    </location>
</feature>
<evidence type="ECO:0000313" key="2">
    <source>
        <dbReference type="EMBL" id="GJE29666.1"/>
    </source>
</evidence>
<dbReference type="Gene3D" id="3.90.550.10">
    <property type="entry name" value="Spore Coat Polysaccharide Biosynthesis Protein SpsA, Chain A"/>
    <property type="match status" value="1"/>
</dbReference>
<dbReference type="Proteomes" id="UP001055156">
    <property type="component" value="Unassembled WGS sequence"/>
</dbReference>
<keyword evidence="3" id="KW-1185">Reference proteome</keyword>
<accession>A0ABQ4TF41</accession>
<comment type="caution">
    <text evidence="2">The sequence shown here is derived from an EMBL/GenBank/DDBJ whole genome shotgun (WGS) entry which is preliminary data.</text>
</comment>
<sequence length="310" mass="33204">MTPPSLDVVIVNWNAGPQLAACLASLAASREASALKVIVVDNASSDGSVDGLDVPGLALSVIRNRENRGFAAACNQGAAAGRAEAILFLNPDTMVAPDSLVRARAALFAEPATGVVGARLVDEAGRTQRTCARTPSGIGLVAQTLFLDRLGLAGSHFMRDWDHESPRAVDAVMGAFLMIRRPLFEKLGGFDERFFVYWEDADLCTRVGQAGFALRHVAEAEVRHRGQGTTEAVKDRRLFYFLRAQALYAAKHHGPAVALAVLAAAILGQIPIRLARALLKRAPEDLGAVLRAELMLLRALPGLLPRLFRA</sequence>
<dbReference type="PANTHER" id="PTHR43179">
    <property type="entry name" value="RHAMNOSYLTRANSFERASE WBBL"/>
    <property type="match status" value="1"/>
</dbReference>
<gene>
    <name evidence="2" type="primary">wbbL</name>
    <name evidence="2" type="ORF">LKMONMHP_4550</name>
</gene>
<dbReference type="CDD" id="cd04186">
    <property type="entry name" value="GT_2_like_c"/>
    <property type="match status" value="1"/>
</dbReference>
<reference evidence="2" key="1">
    <citation type="journal article" date="2021" name="Front. Microbiol.">
        <title>Comprehensive Comparative Genomics and Phenotyping of Methylobacterium Species.</title>
        <authorList>
            <person name="Alessa O."/>
            <person name="Ogura Y."/>
            <person name="Fujitani Y."/>
            <person name="Takami H."/>
            <person name="Hayashi T."/>
            <person name="Sahin N."/>
            <person name="Tani A."/>
        </authorList>
    </citation>
    <scope>NUCLEOTIDE SEQUENCE</scope>
    <source>
        <strain evidence="2">NBRC 15689</strain>
    </source>
</reference>
<name>A0ABQ4TF41_METOR</name>